<evidence type="ECO:0000313" key="2">
    <source>
        <dbReference type="Proteomes" id="UP000011082"/>
    </source>
</evidence>
<proteinExistence type="predicted"/>
<dbReference type="EMBL" id="JH370142">
    <property type="protein sequence ID" value="ELA41560.1"/>
    <property type="molecule type" value="Genomic_DNA"/>
</dbReference>
<protein>
    <submittedName>
        <fullName evidence="1">Uncharacterized protein</fullName>
    </submittedName>
</protein>
<organism evidence="1 2">
    <name type="scientific">Vittaforma corneae (strain ATCC 50505)</name>
    <name type="common">Microsporidian parasite</name>
    <name type="synonym">Nosema corneum</name>
    <dbReference type="NCBI Taxonomy" id="993615"/>
    <lineage>
        <taxon>Eukaryota</taxon>
        <taxon>Fungi</taxon>
        <taxon>Fungi incertae sedis</taxon>
        <taxon>Microsporidia</taxon>
        <taxon>Nosematidae</taxon>
        <taxon>Vittaforma</taxon>
    </lineage>
</organism>
<name>L2GM37_VITCO</name>
<keyword evidence="2" id="KW-1185">Reference proteome</keyword>
<dbReference type="HOGENOM" id="CLU_987666_0_0_1"/>
<gene>
    <name evidence="1" type="ORF">VICG_01424</name>
</gene>
<dbReference type="InParanoid" id="L2GM37"/>
<accession>L2GM37</accession>
<reference evidence="2" key="1">
    <citation type="submission" date="2011-05" db="EMBL/GenBank/DDBJ databases">
        <title>The genome sequence of Vittaforma corneae strain ATCC 50505.</title>
        <authorList>
            <consortium name="The Broad Institute Genome Sequencing Platform"/>
            <person name="Cuomo C."/>
            <person name="Didier E."/>
            <person name="Bowers L."/>
            <person name="Young S.K."/>
            <person name="Zeng Q."/>
            <person name="Gargeya S."/>
            <person name="Fitzgerald M."/>
            <person name="Haas B."/>
            <person name="Abouelleil A."/>
            <person name="Alvarado L."/>
            <person name="Arachchi H.M."/>
            <person name="Berlin A."/>
            <person name="Chapman S.B."/>
            <person name="Gearin G."/>
            <person name="Goldberg J."/>
            <person name="Griggs A."/>
            <person name="Gujja S."/>
            <person name="Hansen M."/>
            <person name="Heiman D."/>
            <person name="Howarth C."/>
            <person name="Larimer J."/>
            <person name="Lui A."/>
            <person name="MacDonald P.J.P."/>
            <person name="McCowen C."/>
            <person name="Montmayeur A."/>
            <person name="Murphy C."/>
            <person name="Neiman D."/>
            <person name="Pearson M."/>
            <person name="Priest M."/>
            <person name="Roberts A."/>
            <person name="Saif S."/>
            <person name="Shea T."/>
            <person name="Sisk P."/>
            <person name="Stolte C."/>
            <person name="Sykes S."/>
            <person name="Wortman J."/>
            <person name="Nusbaum C."/>
            <person name="Birren B."/>
        </authorList>
    </citation>
    <scope>NUCLEOTIDE SEQUENCE [LARGE SCALE GENOMIC DNA]</scope>
    <source>
        <strain evidence="2">ATCC 50505</strain>
    </source>
</reference>
<dbReference type="GeneID" id="19882135"/>
<dbReference type="AlphaFoldDB" id="L2GM37"/>
<evidence type="ECO:0000313" key="1">
    <source>
        <dbReference type="EMBL" id="ELA41560.1"/>
    </source>
</evidence>
<dbReference type="Proteomes" id="UP000011082">
    <property type="component" value="Unassembled WGS sequence"/>
</dbReference>
<dbReference type="VEuPathDB" id="MicrosporidiaDB:VICG_01424"/>
<dbReference type="RefSeq" id="XP_007604870.1">
    <property type="nucleotide sequence ID" value="XM_007604808.1"/>
</dbReference>
<sequence length="282" mass="32247">MVKGIRINSDFVSIQIKNVEPSTVFIFDKNRVFHAFQTGKSINHIFRCDIGRFKVIVHTNNQWNSFETDVDLVHDYSPSGLYNYGIHCCDSLFYLSGKRTNCVHFQDSSLTHKTKECLILDSKLKAITEETYNNVVGESFVINMRFVEIKTNHFKERLRLMTNQISKVKFESFLIVCPSNSDAKETHTLLNTQAALESHLAVAKYEIGPRPSINSKFWICSFKEALGIAGFETVILKGIGNAEELFPIFEVLKICNRRKAIVYDSLNNIEYLKSITSESTVH</sequence>